<protein>
    <submittedName>
        <fullName evidence="2">Uncharacterized protein</fullName>
    </submittedName>
</protein>
<proteinExistence type="predicted"/>
<feature type="region of interest" description="Disordered" evidence="1">
    <location>
        <begin position="1"/>
        <end position="46"/>
    </location>
</feature>
<accession>A0ABD0JH36</accession>
<reference evidence="2 3" key="1">
    <citation type="journal article" date="2023" name="Sci. Data">
        <title>Genome assembly of the Korean intertidal mud-creeper Batillaria attramentaria.</title>
        <authorList>
            <person name="Patra A.K."/>
            <person name="Ho P.T."/>
            <person name="Jun S."/>
            <person name="Lee S.J."/>
            <person name="Kim Y."/>
            <person name="Won Y.J."/>
        </authorList>
    </citation>
    <scope>NUCLEOTIDE SEQUENCE [LARGE SCALE GENOMIC DNA]</scope>
    <source>
        <strain evidence="2">Wonlab-2016</strain>
    </source>
</reference>
<comment type="caution">
    <text evidence="2">The sequence shown here is derived from an EMBL/GenBank/DDBJ whole genome shotgun (WGS) entry which is preliminary data.</text>
</comment>
<evidence type="ECO:0000256" key="1">
    <source>
        <dbReference type="SAM" id="MobiDB-lite"/>
    </source>
</evidence>
<feature type="compositionally biased region" description="Basic and acidic residues" evidence="1">
    <location>
        <begin position="28"/>
        <end position="46"/>
    </location>
</feature>
<dbReference type="Proteomes" id="UP001519460">
    <property type="component" value="Unassembled WGS sequence"/>
</dbReference>
<gene>
    <name evidence="2" type="ORF">BaRGS_00034522</name>
</gene>
<dbReference type="EMBL" id="JACVVK020000443">
    <property type="protein sequence ID" value="KAK7474230.1"/>
    <property type="molecule type" value="Genomic_DNA"/>
</dbReference>
<name>A0ABD0JH36_9CAEN</name>
<dbReference type="AlphaFoldDB" id="A0ABD0JH36"/>
<evidence type="ECO:0000313" key="2">
    <source>
        <dbReference type="EMBL" id="KAK7474230.1"/>
    </source>
</evidence>
<organism evidence="2 3">
    <name type="scientific">Batillaria attramentaria</name>
    <dbReference type="NCBI Taxonomy" id="370345"/>
    <lineage>
        <taxon>Eukaryota</taxon>
        <taxon>Metazoa</taxon>
        <taxon>Spiralia</taxon>
        <taxon>Lophotrochozoa</taxon>
        <taxon>Mollusca</taxon>
        <taxon>Gastropoda</taxon>
        <taxon>Caenogastropoda</taxon>
        <taxon>Sorbeoconcha</taxon>
        <taxon>Cerithioidea</taxon>
        <taxon>Batillariidae</taxon>
        <taxon>Batillaria</taxon>
    </lineage>
</organism>
<evidence type="ECO:0000313" key="3">
    <source>
        <dbReference type="Proteomes" id="UP001519460"/>
    </source>
</evidence>
<sequence length="69" mass="7669">MALRKGQGKATENPPLGVLPQGGPYSELETHGTTDRHTHKLVETRPRASKTINNHRYGFSTTREWRAGA</sequence>
<keyword evidence="3" id="KW-1185">Reference proteome</keyword>